<comment type="caution">
    <text evidence="1">The sequence shown here is derived from an EMBL/GenBank/DDBJ whole genome shotgun (WGS) entry which is preliminary data.</text>
</comment>
<dbReference type="OrthoDB" id="2315391at2759"/>
<evidence type="ECO:0000313" key="1">
    <source>
        <dbReference type="EMBL" id="KAG0252062.1"/>
    </source>
</evidence>
<dbReference type="Proteomes" id="UP000807716">
    <property type="component" value="Unassembled WGS sequence"/>
</dbReference>
<keyword evidence="2" id="KW-1185">Reference proteome</keyword>
<organism evidence="1 2">
    <name type="scientific">Actinomortierella ambigua</name>
    <dbReference type="NCBI Taxonomy" id="1343610"/>
    <lineage>
        <taxon>Eukaryota</taxon>
        <taxon>Fungi</taxon>
        <taxon>Fungi incertae sedis</taxon>
        <taxon>Mucoromycota</taxon>
        <taxon>Mortierellomycotina</taxon>
        <taxon>Mortierellomycetes</taxon>
        <taxon>Mortierellales</taxon>
        <taxon>Mortierellaceae</taxon>
        <taxon>Actinomortierella</taxon>
    </lineage>
</organism>
<evidence type="ECO:0000313" key="2">
    <source>
        <dbReference type="Proteomes" id="UP000807716"/>
    </source>
</evidence>
<protein>
    <submittedName>
        <fullName evidence="1">Uncharacterized protein</fullName>
    </submittedName>
</protein>
<dbReference type="EMBL" id="JAAAJB010000693">
    <property type="protein sequence ID" value="KAG0252062.1"/>
    <property type="molecule type" value="Genomic_DNA"/>
</dbReference>
<gene>
    <name evidence="1" type="ORF">DFQ27_008309</name>
</gene>
<reference evidence="1" key="1">
    <citation type="journal article" date="2020" name="Fungal Divers.">
        <title>Resolving the Mortierellaceae phylogeny through synthesis of multi-gene phylogenetics and phylogenomics.</title>
        <authorList>
            <person name="Vandepol N."/>
            <person name="Liber J."/>
            <person name="Desiro A."/>
            <person name="Na H."/>
            <person name="Kennedy M."/>
            <person name="Barry K."/>
            <person name="Grigoriev I.V."/>
            <person name="Miller A.N."/>
            <person name="O'Donnell K."/>
            <person name="Stajich J.E."/>
            <person name="Bonito G."/>
        </authorList>
    </citation>
    <scope>NUCLEOTIDE SEQUENCE</scope>
    <source>
        <strain evidence="1">BC1065</strain>
    </source>
</reference>
<name>A0A9P6TYZ9_9FUNG</name>
<proteinExistence type="predicted"/>
<accession>A0A9P6TYZ9</accession>
<sequence>MLTADFAKYCIPAYNVFVYEKISTSESTATDIVGETCVGMLLGTVAGFLLEFPQVRDTPLNLLIGNDREVATLRIIYKGALGRGEPLDITVKLKGLSVIEALTEL</sequence>
<dbReference type="AlphaFoldDB" id="A0A9P6TYZ9"/>